<evidence type="ECO:0000256" key="1">
    <source>
        <dbReference type="ARBA" id="ARBA00022722"/>
    </source>
</evidence>
<proteinExistence type="inferred from homology"/>
<dbReference type="EMBL" id="DSEC01000525">
    <property type="protein sequence ID" value="HER44251.1"/>
    <property type="molecule type" value="Genomic_DNA"/>
</dbReference>
<dbReference type="SUPFAM" id="SSF109604">
    <property type="entry name" value="HD-domain/PDEase-like"/>
    <property type="match status" value="1"/>
</dbReference>
<accession>A0A7V2F505</accession>
<gene>
    <name evidence="7" type="primary">rny</name>
    <name evidence="7" type="ORF">ENO08_07320</name>
</gene>
<dbReference type="NCBIfam" id="TIGR00277">
    <property type="entry name" value="HDIG"/>
    <property type="match status" value="1"/>
</dbReference>
<dbReference type="HAMAP" id="MF_00335">
    <property type="entry name" value="RNase_Y"/>
    <property type="match status" value="1"/>
</dbReference>
<evidence type="ECO:0000256" key="5">
    <source>
        <dbReference type="NCBIfam" id="TIGR03319"/>
    </source>
</evidence>
<organism evidence="7">
    <name type="scientific">Eiseniibacteriota bacterium</name>
    <dbReference type="NCBI Taxonomy" id="2212470"/>
    <lineage>
        <taxon>Bacteria</taxon>
        <taxon>Candidatus Eiseniibacteriota</taxon>
    </lineage>
</organism>
<dbReference type="NCBIfam" id="TIGR03319">
    <property type="entry name" value="RNase_Y"/>
    <property type="match status" value="1"/>
</dbReference>
<dbReference type="CDD" id="cd00077">
    <property type="entry name" value="HDc"/>
    <property type="match status" value="1"/>
</dbReference>
<dbReference type="GO" id="GO:0004521">
    <property type="term" value="F:RNA endonuclease activity"/>
    <property type="evidence" value="ECO:0007669"/>
    <property type="project" value="UniProtKB-UniRule"/>
</dbReference>
<dbReference type="Pfam" id="PF01966">
    <property type="entry name" value="HD"/>
    <property type="match status" value="1"/>
</dbReference>
<dbReference type="GO" id="GO:0006402">
    <property type="term" value="P:mRNA catabolic process"/>
    <property type="evidence" value="ECO:0007669"/>
    <property type="project" value="UniProtKB-UniRule"/>
</dbReference>
<keyword evidence="2" id="KW-0255">Endonuclease</keyword>
<dbReference type="PROSITE" id="PS51831">
    <property type="entry name" value="HD"/>
    <property type="match status" value="1"/>
</dbReference>
<sequence length="269" mass="29957">AVILSGFDPIRREVARLSLDKLIKDGRIHPGRIEELVEKTRKELHEEIMEIGEQTILDLNIHGVHTEIVRLLGRLRYRTSYGQNVLQHSKEVAFVASLLASELGIDPVLAKRAGLLHDIGKAADHEIDGPHAEIGAEFARRYGENDIIVNAIAAHHEDVEAESLIAHVISAADAISGARPGARRETLENYIRRLEKLEKIADAFDGVEKSYAIQAGREIRILVSHKKIDDAQAAQLAGDISRKIEDDMEYPGQIKVVVIRETRAVDYAR</sequence>
<dbReference type="GO" id="GO:0016787">
    <property type="term" value="F:hydrolase activity"/>
    <property type="evidence" value="ECO:0007669"/>
    <property type="project" value="UniProtKB-KW"/>
</dbReference>
<dbReference type="GO" id="GO:0016020">
    <property type="term" value="C:membrane"/>
    <property type="evidence" value="ECO:0007669"/>
    <property type="project" value="InterPro"/>
</dbReference>
<dbReference type="FunFam" id="1.10.3210.10:FF:000013">
    <property type="entry name" value="Ribonuclease Y"/>
    <property type="match status" value="1"/>
</dbReference>
<keyword evidence="1" id="KW-0540">Nuclease</keyword>
<name>A0A7V2F505_UNCEI</name>
<dbReference type="PANTHER" id="PTHR35795:SF1">
    <property type="entry name" value="BIS(5'-NUCLEOSYL)-TETRAPHOSPHATASE, SYMMETRICAL"/>
    <property type="match status" value="1"/>
</dbReference>
<evidence type="ECO:0000313" key="7">
    <source>
        <dbReference type="EMBL" id="HER44251.1"/>
    </source>
</evidence>
<dbReference type="InterPro" id="IPR017705">
    <property type="entry name" value="Ribonuclease_Y"/>
</dbReference>
<evidence type="ECO:0000256" key="2">
    <source>
        <dbReference type="ARBA" id="ARBA00022759"/>
    </source>
</evidence>
<dbReference type="SMART" id="SM00471">
    <property type="entry name" value="HDc"/>
    <property type="match status" value="1"/>
</dbReference>
<dbReference type="InterPro" id="IPR003607">
    <property type="entry name" value="HD/PDEase_dom"/>
</dbReference>
<dbReference type="InterPro" id="IPR006675">
    <property type="entry name" value="HDIG_dom"/>
</dbReference>
<dbReference type="Gene3D" id="1.10.3210.10">
    <property type="entry name" value="Hypothetical protein af1432"/>
    <property type="match status" value="1"/>
</dbReference>
<evidence type="ECO:0000256" key="4">
    <source>
        <dbReference type="ARBA" id="ARBA00022884"/>
    </source>
</evidence>
<dbReference type="InterPro" id="IPR051094">
    <property type="entry name" value="Diverse_Catalytic_Enzymes"/>
</dbReference>
<dbReference type="EC" id="3.1.-.-" evidence="5"/>
<dbReference type="PANTHER" id="PTHR35795">
    <property type="entry name" value="SLR1885 PROTEIN"/>
    <property type="match status" value="1"/>
</dbReference>
<dbReference type="GO" id="GO:0003723">
    <property type="term" value="F:RNA binding"/>
    <property type="evidence" value="ECO:0007669"/>
    <property type="project" value="UniProtKB-KW"/>
</dbReference>
<comment type="caution">
    <text evidence="7">The sequence shown here is derived from an EMBL/GenBank/DDBJ whole genome shotgun (WGS) entry which is preliminary data.</text>
</comment>
<protein>
    <recommendedName>
        <fullName evidence="5">Ribonuclease Y</fullName>
        <ecNumber evidence="5">3.1.-.-</ecNumber>
    </recommendedName>
</protein>
<feature type="non-terminal residue" evidence="7">
    <location>
        <position position="1"/>
    </location>
</feature>
<dbReference type="AlphaFoldDB" id="A0A7V2F505"/>
<keyword evidence="3" id="KW-0378">Hydrolase</keyword>
<dbReference type="InterPro" id="IPR006674">
    <property type="entry name" value="HD_domain"/>
</dbReference>
<reference evidence="7" key="1">
    <citation type="journal article" date="2020" name="mSystems">
        <title>Genome- and Community-Level Interaction Insights into Carbon Utilization and Element Cycling Functions of Hydrothermarchaeota in Hydrothermal Sediment.</title>
        <authorList>
            <person name="Zhou Z."/>
            <person name="Liu Y."/>
            <person name="Xu W."/>
            <person name="Pan J."/>
            <person name="Luo Z.H."/>
            <person name="Li M."/>
        </authorList>
    </citation>
    <scope>NUCLEOTIDE SEQUENCE [LARGE SCALE GENOMIC DNA]</scope>
    <source>
        <strain evidence="7">SpSt-1233</strain>
    </source>
</reference>
<keyword evidence="4" id="KW-0694">RNA-binding</keyword>
<feature type="domain" description="HD" evidence="6">
    <location>
        <begin position="85"/>
        <end position="178"/>
    </location>
</feature>
<evidence type="ECO:0000259" key="6">
    <source>
        <dbReference type="PROSITE" id="PS51831"/>
    </source>
</evidence>
<evidence type="ECO:0000256" key="3">
    <source>
        <dbReference type="ARBA" id="ARBA00022801"/>
    </source>
</evidence>
<dbReference type="Proteomes" id="UP000886069">
    <property type="component" value="Unassembled WGS sequence"/>
</dbReference>